<dbReference type="PANTHER" id="PTHR24031">
    <property type="entry name" value="RNA HELICASE"/>
    <property type="match status" value="1"/>
</dbReference>
<proteinExistence type="inferred from homology"/>
<dbReference type="GO" id="GO:0003724">
    <property type="term" value="F:RNA helicase activity"/>
    <property type="evidence" value="ECO:0007669"/>
    <property type="project" value="UniProtKB-EC"/>
</dbReference>
<dbReference type="GO" id="GO:0005524">
    <property type="term" value="F:ATP binding"/>
    <property type="evidence" value="ECO:0007669"/>
    <property type="project" value="UniProtKB-UniRule"/>
</dbReference>
<organism evidence="9">
    <name type="scientific">Notodromas monacha</name>
    <dbReference type="NCBI Taxonomy" id="399045"/>
    <lineage>
        <taxon>Eukaryota</taxon>
        <taxon>Metazoa</taxon>
        <taxon>Ecdysozoa</taxon>
        <taxon>Arthropoda</taxon>
        <taxon>Crustacea</taxon>
        <taxon>Oligostraca</taxon>
        <taxon>Ostracoda</taxon>
        <taxon>Podocopa</taxon>
        <taxon>Podocopida</taxon>
        <taxon>Cypridocopina</taxon>
        <taxon>Cypridoidea</taxon>
        <taxon>Cyprididae</taxon>
        <taxon>Notodromas</taxon>
    </lineage>
</organism>
<dbReference type="OrthoDB" id="3370at2759"/>
<keyword evidence="2 5" id="KW-0378">Hydrolase</keyword>
<comment type="function">
    <text evidence="5">RNA helicase.</text>
</comment>
<dbReference type="EMBL" id="CAJPEX010001893">
    <property type="protein sequence ID" value="CAG0920159.1"/>
    <property type="molecule type" value="Genomic_DNA"/>
</dbReference>
<protein>
    <recommendedName>
        <fullName evidence="5">ATP-dependent RNA helicase</fullName>
        <ecNumber evidence="5">3.6.4.13</ecNumber>
    </recommendedName>
</protein>
<dbReference type="PROSITE" id="PS00039">
    <property type="entry name" value="DEAD_ATP_HELICASE"/>
    <property type="match status" value="1"/>
</dbReference>
<dbReference type="Pfam" id="PF00271">
    <property type="entry name" value="Helicase_C"/>
    <property type="match status" value="1"/>
</dbReference>
<feature type="compositionally biased region" description="Basic residues" evidence="6">
    <location>
        <begin position="311"/>
        <end position="322"/>
    </location>
</feature>
<sequence length="346" mass="39044">MRQIDDPVLMRTLFYAEDCMRYLVIDEADRVMDSVDKSWMYQVELALRGNNGGGDPVWDTLTIANLEKHRELRPSFPQKLLFSATLSQNPTKLEEMGLFYPRLFTSVGADQGFIGKYSIPAELKEYSLECNLEFKPLVVYALVTRYSWSRVICFVGERESGRRLCQLLTKLGNVRAGELSSLLPKKSRSAMVKCFADGELDVLVTSDVMARGIDVLDVKYVICYDFSPHAKTYVHRVGRTARAGQSGTALSLLSEHEVGRFESVTAQLDRCSPVKPFDLNLESLSDLEDRYRDALLSLRKGVQAEDTAKLSAKKSAKSRIQKRMMLPTSSKKKRKKTKPTARSAKS</sequence>
<dbReference type="GO" id="GO:0003723">
    <property type="term" value="F:RNA binding"/>
    <property type="evidence" value="ECO:0007669"/>
    <property type="project" value="UniProtKB-UniRule"/>
</dbReference>
<keyword evidence="4 5" id="KW-0694">RNA-binding</keyword>
<feature type="region of interest" description="Disordered" evidence="6">
    <location>
        <begin position="307"/>
        <end position="346"/>
    </location>
</feature>
<evidence type="ECO:0000259" key="8">
    <source>
        <dbReference type="PROSITE" id="PS51194"/>
    </source>
</evidence>
<dbReference type="PROSITE" id="PS51194">
    <property type="entry name" value="HELICASE_CTER"/>
    <property type="match status" value="1"/>
</dbReference>
<dbReference type="InterPro" id="IPR014001">
    <property type="entry name" value="Helicase_ATP-bd"/>
</dbReference>
<dbReference type="PROSITE" id="PS51192">
    <property type="entry name" value="HELICASE_ATP_BIND_1"/>
    <property type="match status" value="1"/>
</dbReference>
<dbReference type="InterPro" id="IPR027417">
    <property type="entry name" value="P-loop_NTPase"/>
</dbReference>
<evidence type="ECO:0000256" key="3">
    <source>
        <dbReference type="ARBA" id="ARBA00022840"/>
    </source>
</evidence>
<feature type="domain" description="Helicase ATP-binding" evidence="7">
    <location>
        <begin position="1"/>
        <end position="104"/>
    </location>
</feature>
<name>A0A7R9BR71_9CRUS</name>
<dbReference type="SMART" id="SM00490">
    <property type="entry name" value="HELICc"/>
    <property type="match status" value="1"/>
</dbReference>
<evidence type="ECO:0000256" key="5">
    <source>
        <dbReference type="RuleBase" id="RU365068"/>
    </source>
</evidence>
<dbReference type="CDD" id="cd18787">
    <property type="entry name" value="SF2_C_DEAD"/>
    <property type="match status" value="1"/>
</dbReference>
<evidence type="ECO:0000259" key="7">
    <source>
        <dbReference type="PROSITE" id="PS51192"/>
    </source>
</evidence>
<dbReference type="InterPro" id="IPR000629">
    <property type="entry name" value="RNA-helicase_DEAD-box_CS"/>
</dbReference>
<comment type="similarity">
    <text evidence="5">Belongs to the DEAD box helicase family.</text>
</comment>
<evidence type="ECO:0000256" key="2">
    <source>
        <dbReference type="ARBA" id="ARBA00022801"/>
    </source>
</evidence>
<comment type="catalytic activity">
    <reaction evidence="5">
        <text>ATP + H2O = ADP + phosphate + H(+)</text>
        <dbReference type="Rhea" id="RHEA:13065"/>
        <dbReference type="ChEBI" id="CHEBI:15377"/>
        <dbReference type="ChEBI" id="CHEBI:15378"/>
        <dbReference type="ChEBI" id="CHEBI:30616"/>
        <dbReference type="ChEBI" id="CHEBI:43474"/>
        <dbReference type="ChEBI" id="CHEBI:456216"/>
        <dbReference type="EC" id="3.6.4.13"/>
    </reaction>
</comment>
<feature type="domain" description="Helicase C-terminal" evidence="8">
    <location>
        <begin position="122"/>
        <end position="285"/>
    </location>
</feature>
<dbReference type="SUPFAM" id="SSF52540">
    <property type="entry name" value="P-loop containing nucleoside triphosphate hydrolases"/>
    <property type="match status" value="1"/>
</dbReference>
<keyword evidence="10" id="KW-1185">Reference proteome</keyword>
<keyword evidence="5" id="KW-0347">Helicase</keyword>
<dbReference type="EC" id="3.6.4.13" evidence="5"/>
<dbReference type="Gene3D" id="3.40.50.300">
    <property type="entry name" value="P-loop containing nucleotide triphosphate hydrolases"/>
    <property type="match status" value="2"/>
</dbReference>
<dbReference type="Proteomes" id="UP000678499">
    <property type="component" value="Unassembled WGS sequence"/>
</dbReference>
<keyword evidence="3 5" id="KW-0067">ATP-binding</keyword>
<evidence type="ECO:0000256" key="6">
    <source>
        <dbReference type="SAM" id="MobiDB-lite"/>
    </source>
</evidence>
<dbReference type="InterPro" id="IPR001650">
    <property type="entry name" value="Helicase_C-like"/>
</dbReference>
<dbReference type="GO" id="GO:0016787">
    <property type="term" value="F:hydrolase activity"/>
    <property type="evidence" value="ECO:0007669"/>
    <property type="project" value="UniProtKB-KW"/>
</dbReference>
<comment type="domain">
    <text evidence="5">The Q motif is unique to and characteristic of the DEAD box family of RNA helicases and controls ATP binding and hydrolysis.</text>
</comment>
<evidence type="ECO:0000313" key="10">
    <source>
        <dbReference type="Proteomes" id="UP000678499"/>
    </source>
</evidence>
<keyword evidence="1 5" id="KW-0547">Nucleotide-binding</keyword>
<evidence type="ECO:0000256" key="4">
    <source>
        <dbReference type="ARBA" id="ARBA00022884"/>
    </source>
</evidence>
<feature type="compositionally biased region" description="Basic residues" evidence="6">
    <location>
        <begin position="330"/>
        <end position="346"/>
    </location>
</feature>
<dbReference type="AlphaFoldDB" id="A0A7R9BR71"/>
<reference evidence="9" key="1">
    <citation type="submission" date="2020-11" db="EMBL/GenBank/DDBJ databases">
        <authorList>
            <person name="Tran Van P."/>
        </authorList>
    </citation>
    <scope>NUCLEOTIDE SEQUENCE</scope>
</reference>
<evidence type="ECO:0000313" key="9">
    <source>
        <dbReference type="EMBL" id="CAD7280007.1"/>
    </source>
</evidence>
<evidence type="ECO:0000256" key="1">
    <source>
        <dbReference type="ARBA" id="ARBA00022741"/>
    </source>
</evidence>
<dbReference type="EMBL" id="OA883930">
    <property type="protein sequence ID" value="CAD7280007.1"/>
    <property type="molecule type" value="Genomic_DNA"/>
</dbReference>
<gene>
    <name evidence="9" type="ORF">NMOB1V02_LOCUS7671</name>
</gene>
<accession>A0A7R9BR71</accession>